<proteinExistence type="predicted"/>
<dbReference type="Proteomes" id="UP001233172">
    <property type="component" value="Unassembled WGS sequence"/>
</dbReference>
<keyword evidence="14" id="KW-1185">Reference proteome</keyword>
<protein>
    <submittedName>
        <fullName evidence="13">Ceramide synthase 2</fullName>
    </submittedName>
</protein>
<dbReference type="GO" id="GO:0050291">
    <property type="term" value="F:sphingosine N-acyltransferase activity"/>
    <property type="evidence" value="ECO:0007669"/>
    <property type="project" value="InterPro"/>
</dbReference>
<dbReference type="InterPro" id="IPR016439">
    <property type="entry name" value="Lag1/Lac1-like"/>
</dbReference>
<keyword evidence="8" id="KW-0443">Lipid metabolism</keyword>
<dbReference type="InterPro" id="IPR009057">
    <property type="entry name" value="Homeodomain-like_sf"/>
</dbReference>
<keyword evidence="7 11" id="KW-1133">Transmembrane helix</keyword>
<keyword evidence="6" id="KW-0256">Endoplasmic reticulum</keyword>
<comment type="pathway">
    <text evidence="2">Lipid metabolism; sphingolipid metabolism.</text>
</comment>
<evidence type="ECO:0000256" key="7">
    <source>
        <dbReference type="ARBA" id="ARBA00022989"/>
    </source>
</evidence>
<dbReference type="PROSITE" id="PS50922">
    <property type="entry name" value="TLC"/>
    <property type="match status" value="1"/>
</dbReference>
<evidence type="ECO:0000256" key="5">
    <source>
        <dbReference type="ARBA" id="ARBA00022692"/>
    </source>
</evidence>
<evidence type="ECO:0000256" key="2">
    <source>
        <dbReference type="ARBA" id="ARBA00004760"/>
    </source>
</evidence>
<reference evidence="13" key="1">
    <citation type="journal article" date="2023" name="PLoS Negl. Trop. Dis.">
        <title>A genome sequence for Biomphalaria pfeifferi, the major vector snail for the human-infecting parasite Schistosoma mansoni.</title>
        <authorList>
            <person name="Bu L."/>
            <person name="Lu L."/>
            <person name="Laidemitt M.R."/>
            <person name="Zhang S.M."/>
            <person name="Mutuku M."/>
            <person name="Mkoji G."/>
            <person name="Steinauer M."/>
            <person name="Loker E.S."/>
        </authorList>
    </citation>
    <scope>NUCLEOTIDE SEQUENCE</scope>
    <source>
        <strain evidence="13">KasaAsao</strain>
    </source>
</reference>
<evidence type="ECO:0000256" key="6">
    <source>
        <dbReference type="ARBA" id="ARBA00022824"/>
    </source>
</evidence>
<dbReference type="InterPro" id="IPR006634">
    <property type="entry name" value="TLC-dom"/>
</dbReference>
<dbReference type="SMART" id="SM00724">
    <property type="entry name" value="TLC"/>
    <property type="match status" value="1"/>
</dbReference>
<keyword evidence="9 10" id="KW-0472">Membrane</keyword>
<dbReference type="GO" id="GO:0046513">
    <property type="term" value="P:ceramide biosynthetic process"/>
    <property type="evidence" value="ECO:0007669"/>
    <property type="project" value="InterPro"/>
</dbReference>
<evidence type="ECO:0000259" key="12">
    <source>
        <dbReference type="PROSITE" id="PS50922"/>
    </source>
</evidence>
<dbReference type="EMBL" id="JASAOG010000001">
    <property type="protein sequence ID" value="KAK0070466.1"/>
    <property type="molecule type" value="Genomic_DNA"/>
</dbReference>
<comment type="subcellular location">
    <subcellularLocation>
        <location evidence="1">Endoplasmic reticulum membrane</location>
        <topology evidence="1">Multi-pass membrane protein</topology>
    </subcellularLocation>
</comment>
<keyword evidence="5 10" id="KW-0812">Transmembrane</keyword>
<dbReference type="PANTHER" id="PTHR12560">
    <property type="entry name" value="LONGEVITY ASSURANCE FACTOR 1 LAG1"/>
    <property type="match status" value="1"/>
</dbReference>
<evidence type="ECO:0000256" key="3">
    <source>
        <dbReference type="ARBA" id="ARBA00004991"/>
    </source>
</evidence>
<dbReference type="CDD" id="cd00086">
    <property type="entry name" value="homeodomain"/>
    <property type="match status" value="1"/>
</dbReference>
<dbReference type="AlphaFoldDB" id="A0AAD8CCG3"/>
<name>A0AAD8CCG3_BIOPF</name>
<comment type="caution">
    <text evidence="13">The sequence shown here is derived from an EMBL/GenBank/DDBJ whole genome shotgun (WGS) entry which is preliminary data.</text>
</comment>
<dbReference type="PIRSF" id="PIRSF005225">
    <property type="entry name" value="LAG1_LAC1"/>
    <property type="match status" value="1"/>
</dbReference>
<keyword evidence="4" id="KW-0808">Transferase</keyword>
<evidence type="ECO:0000256" key="8">
    <source>
        <dbReference type="ARBA" id="ARBA00023098"/>
    </source>
</evidence>
<feature type="transmembrane region" description="Helical" evidence="11">
    <location>
        <begin position="140"/>
        <end position="159"/>
    </location>
</feature>
<accession>A0AAD8CCG3</accession>
<feature type="transmembrane region" description="Helical" evidence="11">
    <location>
        <begin position="184"/>
        <end position="203"/>
    </location>
</feature>
<dbReference type="SUPFAM" id="SSF46689">
    <property type="entry name" value="Homeodomain-like"/>
    <property type="match status" value="1"/>
</dbReference>
<dbReference type="Pfam" id="PF03798">
    <property type="entry name" value="TRAM_LAG1_CLN8"/>
    <property type="match status" value="1"/>
</dbReference>
<feature type="transmembrane region" description="Helical" evidence="11">
    <location>
        <begin position="309"/>
        <end position="334"/>
    </location>
</feature>
<evidence type="ECO:0000313" key="14">
    <source>
        <dbReference type="Proteomes" id="UP001233172"/>
    </source>
</evidence>
<dbReference type="GO" id="GO:0005789">
    <property type="term" value="C:endoplasmic reticulum membrane"/>
    <property type="evidence" value="ECO:0007669"/>
    <property type="project" value="UniProtKB-SubCell"/>
</dbReference>
<gene>
    <name evidence="13" type="ORF">Bpfe_000449</name>
</gene>
<evidence type="ECO:0000256" key="4">
    <source>
        <dbReference type="ARBA" id="ARBA00022679"/>
    </source>
</evidence>
<feature type="transmembrane region" description="Helical" evidence="11">
    <location>
        <begin position="267"/>
        <end position="289"/>
    </location>
</feature>
<evidence type="ECO:0000256" key="10">
    <source>
        <dbReference type="PROSITE-ProRule" id="PRU00205"/>
    </source>
</evidence>
<dbReference type="PANTHER" id="PTHR12560:SF0">
    <property type="entry name" value="LD18904P"/>
    <property type="match status" value="1"/>
</dbReference>
<feature type="transmembrane region" description="Helical" evidence="11">
    <location>
        <begin position="42"/>
        <end position="60"/>
    </location>
</feature>
<dbReference type="Gene3D" id="1.10.10.60">
    <property type="entry name" value="Homeodomain-like"/>
    <property type="match status" value="1"/>
</dbReference>
<dbReference type="InterPro" id="IPR001356">
    <property type="entry name" value="HD"/>
</dbReference>
<evidence type="ECO:0000313" key="13">
    <source>
        <dbReference type="EMBL" id="KAK0070466.1"/>
    </source>
</evidence>
<sequence length="391" mass="46753">MATNGDVFHNFIWNEKFWLGDDARWDDFISSDPSVYYPKISHMNWSIVVGVLLMFVRFIYESYLIKPLAQCLGLKERKKMTLKESPSLEAAYKSYRSKVPQHEILRLSKETNMTERQIQRWLFKRRIIQMPSSMYKFKECSWQVLFYSLSFGYGLYALWDKPWLWVTVNCWVGWPKQHIDNDIFILYLVELGFYWSLLFAVFFQRDYQKKDKKEMVLHHMVTILLIYFSWGCNFVRVGSLVLIVHDFADPWLNIAKMAKYTKHQTTCEFFFAVFIITWIVSRLFIYPFWVLNASAVEIHDYVTTFPAYWFFNGLLFVLQLLHIMWTYLLLTVAFQKFTLGSIEKDIRSESDSELSDSTNEEHFKNNVFEKNRKTVTNGVTQKVQVNKEKKP</sequence>
<evidence type="ECO:0000256" key="9">
    <source>
        <dbReference type="ARBA" id="ARBA00023136"/>
    </source>
</evidence>
<organism evidence="13 14">
    <name type="scientific">Biomphalaria pfeifferi</name>
    <name type="common">Bloodfluke planorb</name>
    <name type="synonym">Freshwater snail</name>
    <dbReference type="NCBI Taxonomy" id="112525"/>
    <lineage>
        <taxon>Eukaryota</taxon>
        <taxon>Metazoa</taxon>
        <taxon>Spiralia</taxon>
        <taxon>Lophotrochozoa</taxon>
        <taxon>Mollusca</taxon>
        <taxon>Gastropoda</taxon>
        <taxon>Heterobranchia</taxon>
        <taxon>Euthyneura</taxon>
        <taxon>Panpulmonata</taxon>
        <taxon>Hygrophila</taxon>
        <taxon>Lymnaeoidea</taxon>
        <taxon>Planorbidae</taxon>
        <taxon>Biomphalaria</taxon>
    </lineage>
</organism>
<evidence type="ECO:0000256" key="11">
    <source>
        <dbReference type="SAM" id="Phobius"/>
    </source>
</evidence>
<reference evidence="13" key="2">
    <citation type="submission" date="2023-04" db="EMBL/GenBank/DDBJ databases">
        <authorList>
            <person name="Bu L."/>
            <person name="Lu L."/>
            <person name="Laidemitt M.R."/>
            <person name="Zhang S.M."/>
            <person name="Mutuku M."/>
            <person name="Mkoji G."/>
            <person name="Steinauer M."/>
            <person name="Loker E.S."/>
        </authorList>
    </citation>
    <scope>NUCLEOTIDE SEQUENCE</scope>
    <source>
        <strain evidence="13">KasaAsao</strain>
        <tissue evidence="13">Whole Snail</tissue>
    </source>
</reference>
<comment type="pathway">
    <text evidence="3">Sphingolipid metabolism.</text>
</comment>
<evidence type="ECO:0000256" key="1">
    <source>
        <dbReference type="ARBA" id="ARBA00004477"/>
    </source>
</evidence>
<dbReference type="GO" id="GO:0003677">
    <property type="term" value="F:DNA binding"/>
    <property type="evidence" value="ECO:0007669"/>
    <property type="project" value="InterPro"/>
</dbReference>
<feature type="domain" description="TLC" evidence="12">
    <location>
        <begin position="135"/>
        <end position="338"/>
    </location>
</feature>